<gene>
    <name evidence="2" type="ORF">ILYODFUR_010920</name>
</gene>
<keyword evidence="3" id="KW-1185">Reference proteome</keyword>
<accession>A0ABV0UI54</accession>
<evidence type="ECO:0000313" key="2">
    <source>
        <dbReference type="EMBL" id="MEQ2243838.1"/>
    </source>
</evidence>
<feature type="region of interest" description="Disordered" evidence="1">
    <location>
        <begin position="102"/>
        <end position="122"/>
    </location>
</feature>
<feature type="region of interest" description="Disordered" evidence="1">
    <location>
        <begin position="13"/>
        <end position="65"/>
    </location>
</feature>
<evidence type="ECO:0000313" key="3">
    <source>
        <dbReference type="Proteomes" id="UP001482620"/>
    </source>
</evidence>
<reference evidence="2 3" key="1">
    <citation type="submission" date="2021-06" db="EMBL/GenBank/DDBJ databases">
        <authorList>
            <person name="Palmer J.M."/>
        </authorList>
    </citation>
    <scope>NUCLEOTIDE SEQUENCE [LARGE SCALE GENOMIC DNA]</scope>
    <source>
        <strain evidence="3">if_2019</strain>
        <tissue evidence="2">Muscle</tissue>
    </source>
</reference>
<name>A0ABV0UI54_9TELE</name>
<sequence>MICCYVSLLLSLPDSGNTHSEKDAEMKNGLDSRKPAAAATNSSSSEPQSRKDSSDMKPCLHAKGNSTDSKAVRYETVLNINLYFNNRFTLLQVYSKFVIHRRESTDSKKCSSPPAKKIMGER</sequence>
<organism evidence="2 3">
    <name type="scientific">Ilyodon furcidens</name>
    <name type="common">goldbreast splitfin</name>
    <dbReference type="NCBI Taxonomy" id="33524"/>
    <lineage>
        <taxon>Eukaryota</taxon>
        <taxon>Metazoa</taxon>
        <taxon>Chordata</taxon>
        <taxon>Craniata</taxon>
        <taxon>Vertebrata</taxon>
        <taxon>Euteleostomi</taxon>
        <taxon>Actinopterygii</taxon>
        <taxon>Neopterygii</taxon>
        <taxon>Teleostei</taxon>
        <taxon>Neoteleostei</taxon>
        <taxon>Acanthomorphata</taxon>
        <taxon>Ovalentaria</taxon>
        <taxon>Atherinomorphae</taxon>
        <taxon>Cyprinodontiformes</taxon>
        <taxon>Goodeidae</taxon>
        <taxon>Ilyodon</taxon>
    </lineage>
</organism>
<protein>
    <recommendedName>
        <fullName evidence="4">Agouti signaling protein</fullName>
    </recommendedName>
</protein>
<feature type="compositionally biased region" description="Basic and acidic residues" evidence="1">
    <location>
        <begin position="19"/>
        <end position="34"/>
    </location>
</feature>
<evidence type="ECO:0000256" key="1">
    <source>
        <dbReference type="SAM" id="MobiDB-lite"/>
    </source>
</evidence>
<comment type="caution">
    <text evidence="2">The sequence shown here is derived from an EMBL/GenBank/DDBJ whole genome shotgun (WGS) entry which is preliminary data.</text>
</comment>
<evidence type="ECO:0008006" key="4">
    <source>
        <dbReference type="Google" id="ProtNLM"/>
    </source>
</evidence>
<dbReference type="EMBL" id="JAHRIQ010070322">
    <property type="protein sequence ID" value="MEQ2243838.1"/>
    <property type="molecule type" value="Genomic_DNA"/>
</dbReference>
<dbReference type="Proteomes" id="UP001482620">
    <property type="component" value="Unassembled WGS sequence"/>
</dbReference>
<proteinExistence type="predicted"/>